<dbReference type="AlphaFoldDB" id="A0A1Y2IT11"/>
<feature type="domain" description="C2H2-type" evidence="12">
    <location>
        <begin position="462"/>
        <end position="491"/>
    </location>
</feature>
<keyword evidence="5" id="KW-0862">Zinc</keyword>
<feature type="domain" description="C2H2-type" evidence="12">
    <location>
        <begin position="492"/>
        <end position="519"/>
    </location>
</feature>
<dbReference type="GO" id="GO:0005634">
    <property type="term" value="C:nucleus"/>
    <property type="evidence" value="ECO:0007669"/>
    <property type="project" value="UniProtKB-SubCell"/>
</dbReference>
<dbReference type="Proteomes" id="UP000193067">
    <property type="component" value="Unassembled WGS sequence"/>
</dbReference>
<accession>A0A1Y2IT11</accession>
<keyword evidence="8" id="KW-0804">Transcription</keyword>
<dbReference type="GO" id="GO:0007224">
    <property type="term" value="P:smoothened signaling pathway"/>
    <property type="evidence" value="ECO:0007669"/>
    <property type="project" value="TreeGrafter"/>
</dbReference>
<keyword evidence="6" id="KW-0805">Transcription regulation</keyword>
<dbReference type="SUPFAM" id="SSF57667">
    <property type="entry name" value="beta-beta-alpha zinc fingers"/>
    <property type="match status" value="5"/>
</dbReference>
<evidence type="ECO:0000256" key="9">
    <source>
        <dbReference type="ARBA" id="ARBA00023242"/>
    </source>
</evidence>
<feature type="compositionally biased region" description="Pro residues" evidence="11">
    <location>
        <begin position="160"/>
        <end position="176"/>
    </location>
</feature>
<feature type="domain" description="C2H2-type" evidence="12">
    <location>
        <begin position="434"/>
        <end position="461"/>
    </location>
</feature>
<evidence type="ECO:0000313" key="13">
    <source>
        <dbReference type="EMBL" id="OSD03082.1"/>
    </source>
</evidence>
<dbReference type="STRING" id="1353009.A0A1Y2IT11"/>
<evidence type="ECO:0000313" key="14">
    <source>
        <dbReference type="Proteomes" id="UP000193067"/>
    </source>
</evidence>
<dbReference type="EMBL" id="KZ084102">
    <property type="protein sequence ID" value="OSD03082.1"/>
    <property type="molecule type" value="Genomic_DNA"/>
</dbReference>
<evidence type="ECO:0000256" key="3">
    <source>
        <dbReference type="ARBA" id="ARBA00022737"/>
    </source>
</evidence>
<gene>
    <name evidence="13" type="ORF">PYCCODRAFT_1366492</name>
</gene>
<dbReference type="Gene3D" id="3.30.160.60">
    <property type="entry name" value="Classic Zinc Finger"/>
    <property type="match status" value="7"/>
</dbReference>
<proteinExistence type="predicted"/>
<keyword evidence="3" id="KW-0677">Repeat</keyword>
<feature type="domain" description="C2H2-type" evidence="12">
    <location>
        <begin position="405"/>
        <end position="433"/>
    </location>
</feature>
<dbReference type="InterPro" id="IPR036236">
    <property type="entry name" value="Znf_C2H2_sf"/>
</dbReference>
<name>A0A1Y2IT11_TRAC3</name>
<feature type="region of interest" description="Disordered" evidence="11">
    <location>
        <begin position="324"/>
        <end position="345"/>
    </location>
</feature>
<sequence>MFHPMYTGVDECGCAPQSALQAPDVACDECAHECDGAACAVELTSQCTDQCVVVACTDEHHDPASCEENLAGPACGKECFGEADCAVFEELFRCCDDYHPEQADYRNYTQDFGHAAAYPGPFISDPAFEAYFGGGTQTHCLPVRDPAQFAPLDSGAPTPQLVPSPAFQPSPPPPPTHESSTNASSPISSNLPSPVVEGQPAQLLQCKWAGCFATFRSLPELVGHVNVQHLRLSSPTPQSACDSPYMTPPGADGQTGATLQAPNMACLWEDCQLYPSSQTVPGPSTGNSFDVIDFLASHLLQDHLGLPPQPFRIAPPQTTFAQNTFHHGPSPLSQTPSSGSTTCSTVVPDGGPPTPVPEHDCSAPSAHVCKWADCGKTFSSCDALTEHIASTHIGSGRAHYDCFWEGCTRNGESGFASKQKISRHMQSHTGHRPFQCSVCHQHFSEAATLAQHMRRHTQEKPYVCDFPGCGKAFAIAGALTIHKRIHNGSKPFKCTYCDRAFSESSNLSKHLRTHTGARPYPCTEPGCSKSFARPDQLARHMNVHKKKGAERAGKAAPSVAMAAS</sequence>
<keyword evidence="9" id="KW-0539">Nucleus</keyword>
<feature type="compositionally biased region" description="Polar residues" evidence="11">
    <location>
        <begin position="324"/>
        <end position="344"/>
    </location>
</feature>
<dbReference type="OrthoDB" id="3437960at2759"/>
<dbReference type="PROSITE" id="PS50157">
    <property type="entry name" value="ZINC_FINGER_C2H2_2"/>
    <property type="match status" value="6"/>
</dbReference>
<dbReference type="GO" id="GO:0008270">
    <property type="term" value="F:zinc ion binding"/>
    <property type="evidence" value="ECO:0007669"/>
    <property type="project" value="UniProtKB-KW"/>
</dbReference>
<keyword evidence="7" id="KW-0238">DNA-binding</keyword>
<evidence type="ECO:0000256" key="4">
    <source>
        <dbReference type="ARBA" id="ARBA00022771"/>
    </source>
</evidence>
<dbReference type="FunFam" id="3.30.160.60:FF:000325">
    <property type="entry name" value="ZFP90 zinc finger protein"/>
    <property type="match status" value="1"/>
</dbReference>
<evidence type="ECO:0000256" key="8">
    <source>
        <dbReference type="ARBA" id="ARBA00023163"/>
    </source>
</evidence>
<dbReference type="GO" id="GO:0000978">
    <property type="term" value="F:RNA polymerase II cis-regulatory region sequence-specific DNA binding"/>
    <property type="evidence" value="ECO:0007669"/>
    <property type="project" value="TreeGrafter"/>
</dbReference>
<dbReference type="PROSITE" id="PS00028">
    <property type="entry name" value="ZINC_FINGER_C2H2_1"/>
    <property type="match status" value="5"/>
</dbReference>
<keyword evidence="4 10" id="KW-0863">Zinc-finger</keyword>
<evidence type="ECO:0000256" key="2">
    <source>
        <dbReference type="ARBA" id="ARBA00022723"/>
    </source>
</evidence>
<dbReference type="FunFam" id="3.30.160.60:FF:000032">
    <property type="entry name" value="Krueppel-like factor 4"/>
    <property type="match status" value="1"/>
</dbReference>
<dbReference type="GO" id="GO:0000981">
    <property type="term" value="F:DNA-binding transcription factor activity, RNA polymerase II-specific"/>
    <property type="evidence" value="ECO:0007669"/>
    <property type="project" value="UniProtKB-ARBA"/>
</dbReference>
<evidence type="ECO:0000256" key="10">
    <source>
        <dbReference type="PROSITE-ProRule" id="PRU00042"/>
    </source>
</evidence>
<dbReference type="FunFam" id="3.30.160.60:FF:000125">
    <property type="entry name" value="Putative zinc finger protein 143"/>
    <property type="match status" value="1"/>
</dbReference>
<dbReference type="InterPro" id="IPR043359">
    <property type="entry name" value="GLI-like"/>
</dbReference>
<dbReference type="Pfam" id="PF21816">
    <property type="entry name" value="Zap1_zf1"/>
    <property type="match status" value="1"/>
</dbReference>
<evidence type="ECO:0000259" key="12">
    <source>
        <dbReference type="PROSITE" id="PS50157"/>
    </source>
</evidence>
<protein>
    <recommendedName>
        <fullName evidence="12">C2H2-type domain-containing protein</fullName>
    </recommendedName>
</protein>
<feature type="domain" description="C2H2-type" evidence="12">
    <location>
        <begin position="520"/>
        <end position="549"/>
    </location>
</feature>
<evidence type="ECO:0000256" key="6">
    <source>
        <dbReference type="ARBA" id="ARBA00023015"/>
    </source>
</evidence>
<dbReference type="Pfam" id="PF00096">
    <property type="entry name" value="zf-C2H2"/>
    <property type="match status" value="4"/>
</dbReference>
<evidence type="ECO:0000256" key="7">
    <source>
        <dbReference type="ARBA" id="ARBA00023125"/>
    </source>
</evidence>
<keyword evidence="2" id="KW-0479">Metal-binding</keyword>
<dbReference type="InterPro" id="IPR048420">
    <property type="entry name" value="Zap1-like_Znf1"/>
</dbReference>
<comment type="subcellular location">
    <subcellularLocation>
        <location evidence="1">Nucleus</location>
    </subcellularLocation>
</comment>
<dbReference type="FunFam" id="3.30.160.60:FF:001102">
    <property type="entry name" value="Transcription factor IIIA"/>
    <property type="match status" value="1"/>
</dbReference>
<dbReference type="InterPro" id="IPR013087">
    <property type="entry name" value="Znf_C2H2_type"/>
</dbReference>
<dbReference type="PANTHER" id="PTHR45718:SF4">
    <property type="entry name" value="TRANSCRIPTIONAL ACTIVATOR CUBITUS INTERRUPTUS"/>
    <property type="match status" value="1"/>
</dbReference>
<evidence type="ECO:0000256" key="11">
    <source>
        <dbReference type="SAM" id="MobiDB-lite"/>
    </source>
</evidence>
<dbReference type="PANTHER" id="PTHR45718">
    <property type="entry name" value="TRANSCRIPTIONAL ACTIVATOR CUBITUS INTERRUPTUS"/>
    <property type="match status" value="1"/>
</dbReference>
<organism evidence="13 14">
    <name type="scientific">Trametes coccinea (strain BRFM310)</name>
    <name type="common">Pycnoporus coccineus</name>
    <dbReference type="NCBI Taxonomy" id="1353009"/>
    <lineage>
        <taxon>Eukaryota</taxon>
        <taxon>Fungi</taxon>
        <taxon>Dikarya</taxon>
        <taxon>Basidiomycota</taxon>
        <taxon>Agaricomycotina</taxon>
        <taxon>Agaricomycetes</taxon>
        <taxon>Polyporales</taxon>
        <taxon>Polyporaceae</taxon>
        <taxon>Trametes</taxon>
    </lineage>
</organism>
<feature type="region of interest" description="Disordered" evidence="11">
    <location>
        <begin position="148"/>
        <end position="194"/>
    </location>
</feature>
<evidence type="ECO:0000256" key="5">
    <source>
        <dbReference type="ARBA" id="ARBA00022833"/>
    </source>
</evidence>
<dbReference type="SMART" id="SM00355">
    <property type="entry name" value="ZnF_C2H2"/>
    <property type="match status" value="7"/>
</dbReference>
<keyword evidence="14" id="KW-1185">Reference proteome</keyword>
<reference evidence="13 14" key="1">
    <citation type="journal article" date="2015" name="Biotechnol. Biofuels">
        <title>Enhanced degradation of softwood versus hardwood by the white-rot fungus Pycnoporus coccineus.</title>
        <authorList>
            <person name="Couturier M."/>
            <person name="Navarro D."/>
            <person name="Chevret D."/>
            <person name="Henrissat B."/>
            <person name="Piumi F."/>
            <person name="Ruiz-Duenas F.J."/>
            <person name="Martinez A.T."/>
            <person name="Grigoriev I.V."/>
            <person name="Riley R."/>
            <person name="Lipzen A."/>
            <person name="Berrin J.G."/>
            <person name="Master E.R."/>
            <person name="Rosso M.N."/>
        </authorList>
    </citation>
    <scope>NUCLEOTIDE SEQUENCE [LARGE SCALE GENOMIC DNA]</scope>
    <source>
        <strain evidence="13 14">BRFM310</strain>
    </source>
</reference>
<feature type="domain" description="C2H2-type" evidence="12">
    <location>
        <begin position="367"/>
        <end position="397"/>
    </location>
</feature>
<evidence type="ECO:0000256" key="1">
    <source>
        <dbReference type="ARBA" id="ARBA00004123"/>
    </source>
</evidence>
<feature type="compositionally biased region" description="Low complexity" evidence="11">
    <location>
        <begin position="177"/>
        <end position="189"/>
    </location>
</feature>